<dbReference type="GO" id="GO:1902600">
    <property type="term" value="P:proton transmembrane transport"/>
    <property type="evidence" value="ECO:0007669"/>
    <property type="project" value="InterPro"/>
</dbReference>
<proteinExistence type="predicted"/>
<dbReference type="GO" id="GO:0015297">
    <property type="term" value="F:antiporter activity"/>
    <property type="evidence" value="ECO:0007669"/>
    <property type="project" value="UniProtKB-KW"/>
</dbReference>
<organism evidence="9 10">
    <name type="scientific">Budvicia aquatica</name>
    <dbReference type="NCBI Taxonomy" id="82979"/>
    <lineage>
        <taxon>Bacteria</taxon>
        <taxon>Pseudomonadati</taxon>
        <taxon>Pseudomonadota</taxon>
        <taxon>Gammaproteobacteria</taxon>
        <taxon>Enterobacterales</taxon>
        <taxon>Budviciaceae</taxon>
        <taxon>Budvicia</taxon>
    </lineage>
</organism>
<accession>A0A484ZVW3</accession>
<feature type="transmembrane region" description="Helical" evidence="7">
    <location>
        <begin position="83"/>
        <end position="106"/>
    </location>
</feature>
<comment type="subcellular location">
    <subcellularLocation>
        <location evidence="1">Membrane</location>
        <topology evidence="1">Multi-pass membrane protein</topology>
    </subcellularLocation>
</comment>
<dbReference type="EMBL" id="CAADJA010000002">
    <property type="protein sequence ID" value="VFS51503.1"/>
    <property type="molecule type" value="Genomic_DNA"/>
</dbReference>
<dbReference type="Pfam" id="PF00999">
    <property type="entry name" value="Na_H_Exchanger"/>
    <property type="match status" value="1"/>
</dbReference>
<evidence type="ECO:0000256" key="4">
    <source>
        <dbReference type="ARBA" id="ARBA00022989"/>
    </source>
</evidence>
<feature type="domain" description="Cation/H+ exchanger transmembrane" evidence="8">
    <location>
        <begin position="12"/>
        <end position="106"/>
    </location>
</feature>
<sequence length="131" mass="14826">MSVVTMVLAFLLAVVASVFISRLLPVKIPLPILQIALGAALSVFGFDVEFEPHLFLLLFIPPLLFLDGWRIPKDALFNELKPIMSLAIGLVVVTVIGIGVFIHWLIPRCRLPWLLPLRQYCHQRILYPFPQ</sequence>
<protein>
    <submittedName>
        <fullName evidence="9">Sodium, potassium, lithium and rubidium/H(+) antiporter</fullName>
    </submittedName>
</protein>
<keyword evidence="3 7" id="KW-0812">Transmembrane</keyword>
<evidence type="ECO:0000256" key="6">
    <source>
        <dbReference type="ARBA" id="ARBA00023136"/>
    </source>
</evidence>
<evidence type="ECO:0000256" key="3">
    <source>
        <dbReference type="ARBA" id="ARBA00022692"/>
    </source>
</evidence>
<keyword evidence="2" id="KW-0813">Transport</keyword>
<dbReference type="Proteomes" id="UP000373449">
    <property type="component" value="Unassembled WGS sequence"/>
</dbReference>
<keyword evidence="5" id="KW-0406">Ion transport</keyword>
<evidence type="ECO:0000256" key="1">
    <source>
        <dbReference type="ARBA" id="ARBA00004141"/>
    </source>
</evidence>
<evidence type="ECO:0000256" key="7">
    <source>
        <dbReference type="SAM" id="Phobius"/>
    </source>
</evidence>
<keyword evidence="4 7" id="KW-1133">Transmembrane helix</keyword>
<evidence type="ECO:0000313" key="10">
    <source>
        <dbReference type="Proteomes" id="UP000373449"/>
    </source>
</evidence>
<reference evidence="9 10" key="1">
    <citation type="submission" date="2019-03" db="EMBL/GenBank/DDBJ databases">
        <authorList>
            <consortium name="Pathogen Informatics"/>
        </authorList>
    </citation>
    <scope>NUCLEOTIDE SEQUENCE [LARGE SCALE GENOMIC DNA]</scope>
    <source>
        <strain evidence="9 10">NCTC12282</strain>
    </source>
</reference>
<dbReference type="AlphaFoldDB" id="A0A484ZVW3"/>
<evidence type="ECO:0000313" key="9">
    <source>
        <dbReference type="EMBL" id="VFS51503.1"/>
    </source>
</evidence>
<gene>
    <name evidence="9" type="primary">nhaK_3</name>
    <name evidence="9" type="ORF">NCTC12282_05146</name>
</gene>
<evidence type="ECO:0000256" key="5">
    <source>
        <dbReference type="ARBA" id="ARBA00023065"/>
    </source>
</evidence>
<name>A0A484ZVW3_9GAMM</name>
<dbReference type="GO" id="GO:0016020">
    <property type="term" value="C:membrane"/>
    <property type="evidence" value="ECO:0007669"/>
    <property type="project" value="UniProtKB-SubCell"/>
</dbReference>
<keyword evidence="2" id="KW-0050">Antiport</keyword>
<evidence type="ECO:0000259" key="8">
    <source>
        <dbReference type="Pfam" id="PF00999"/>
    </source>
</evidence>
<evidence type="ECO:0000256" key="2">
    <source>
        <dbReference type="ARBA" id="ARBA00022449"/>
    </source>
</evidence>
<dbReference type="InterPro" id="IPR006153">
    <property type="entry name" value="Cation/H_exchanger_TM"/>
</dbReference>
<keyword evidence="6 7" id="KW-0472">Membrane</keyword>
<feature type="transmembrane region" description="Helical" evidence="7">
    <location>
        <begin position="28"/>
        <end position="46"/>
    </location>
</feature>